<accession>B8HX94</accession>
<dbReference type="HOGENOM" id="CLU_051328_0_0_3"/>
<dbReference type="STRING" id="395961.Cyan7425_2427"/>
<protein>
    <submittedName>
        <fullName evidence="3">Zinc finger SWIM domain protein</fullName>
    </submittedName>
</protein>
<dbReference type="eggNOG" id="COG4715">
    <property type="taxonomic scope" value="Bacteria"/>
</dbReference>
<dbReference type="PROSITE" id="PS50966">
    <property type="entry name" value="ZF_SWIM"/>
    <property type="match status" value="1"/>
</dbReference>
<dbReference type="OrthoDB" id="9816340at2"/>
<reference evidence="3" key="1">
    <citation type="submission" date="2009-01" db="EMBL/GenBank/DDBJ databases">
        <title>Complete sequence of chromosome Cyanothece sp. PCC 7425.</title>
        <authorList>
            <consortium name="US DOE Joint Genome Institute"/>
            <person name="Lucas S."/>
            <person name="Copeland A."/>
            <person name="Lapidus A."/>
            <person name="Glavina del Rio T."/>
            <person name="Dalin E."/>
            <person name="Tice H."/>
            <person name="Bruce D."/>
            <person name="Goodwin L."/>
            <person name="Pitluck S."/>
            <person name="Sims D."/>
            <person name="Meineke L."/>
            <person name="Brettin T."/>
            <person name="Detter J.C."/>
            <person name="Han C."/>
            <person name="Larimer F."/>
            <person name="Land M."/>
            <person name="Hauser L."/>
            <person name="Kyrpides N."/>
            <person name="Ovchinnikova G."/>
            <person name="Liberton M."/>
            <person name="Stoeckel J."/>
            <person name="Banerjee A."/>
            <person name="Singh A."/>
            <person name="Page L."/>
            <person name="Sato H."/>
            <person name="Zhao L."/>
            <person name="Sherman L."/>
            <person name="Pakrasi H."/>
            <person name="Richardson P."/>
        </authorList>
    </citation>
    <scope>NUCLEOTIDE SEQUENCE</scope>
    <source>
        <strain evidence="3">PCC 7425</strain>
    </source>
</reference>
<keyword evidence="1" id="KW-0862">Zinc</keyword>
<dbReference type="GO" id="GO:0008270">
    <property type="term" value="F:zinc ion binding"/>
    <property type="evidence" value="ECO:0007669"/>
    <property type="project" value="UniProtKB-KW"/>
</dbReference>
<proteinExistence type="predicted"/>
<evidence type="ECO:0000313" key="3">
    <source>
        <dbReference type="EMBL" id="ACL44785.1"/>
    </source>
</evidence>
<keyword evidence="1" id="KW-0863">Zinc-finger</keyword>
<dbReference type="EMBL" id="CP001344">
    <property type="protein sequence ID" value="ACL44785.1"/>
    <property type="molecule type" value="Genomic_DNA"/>
</dbReference>
<dbReference type="KEGG" id="cyn:Cyan7425_2427"/>
<sequence length="442" mass="50202">MNQTWSTEQILALAPDVSSAKNGKGLALRQKWQHLGRSEQVLWGECQGSGANPYRTQIDLDQPAFKCSCPSRKFPCKHGLGLFLLFANEADLFAELEVPEWVQTWVDSRQKRQERKQSVAEQPVDPVAQAKRKAARETRVAAGVQELQRWLGDLVRQGLATVKEADYSFWEQPAARLVDAQAPGLARSLRQMSSLAHSGTGWTERLLQKACQLHLLLSAYEQVDHLPIALQADIRTQIGWQVSQEELLAKAAVREVQVLRDDWFVQGQRDEVEERLRIRRIWLWGMQSQQPALLLLFAHGNQPFEILSLPGAVLTATLVFYESAYPLRAILQEQQSSSQRLGQPPGFTTILDNVVAYTTALTQQPWLERYPMTLAAVIPQQQKDQWMLRQVDGSYLPIAPSFERMWEVCAIAGGQPIDVFGEWDGWEFYPCSAWVENQWITV</sequence>
<dbReference type="Pfam" id="PF04434">
    <property type="entry name" value="SWIM"/>
    <property type="match status" value="1"/>
</dbReference>
<feature type="domain" description="SWIM-type" evidence="2">
    <location>
        <begin position="54"/>
        <end position="87"/>
    </location>
</feature>
<dbReference type="InterPro" id="IPR007527">
    <property type="entry name" value="Znf_SWIM"/>
</dbReference>
<organism evidence="3">
    <name type="scientific">Cyanothece sp. (strain PCC 7425 / ATCC 29141)</name>
    <dbReference type="NCBI Taxonomy" id="395961"/>
    <lineage>
        <taxon>Bacteria</taxon>
        <taxon>Bacillati</taxon>
        <taxon>Cyanobacteriota</taxon>
        <taxon>Cyanophyceae</taxon>
        <taxon>Gomontiellales</taxon>
        <taxon>Cyanothecaceae</taxon>
        <taxon>Cyanothece</taxon>
    </lineage>
</organism>
<evidence type="ECO:0000259" key="2">
    <source>
        <dbReference type="PROSITE" id="PS50966"/>
    </source>
</evidence>
<gene>
    <name evidence="3" type="ordered locus">Cyan7425_2427</name>
</gene>
<dbReference type="AlphaFoldDB" id="B8HX94"/>
<name>B8HX94_CYAP4</name>
<evidence type="ECO:0000256" key="1">
    <source>
        <dbReference type="PROSITE-ProRule" id="PRU00325"/>
    </source>
</evidence>
<keyword evidence="1" id="KW-0479">Metal-binding</keyword>